<protein>
    <recommendedName>
        <fullName evidence="3">Thioredoxin-like protein</fullName>
    </recommendedName>
</protein>
<proteinExistence type="predicted"/>
<evidence type="ECO:0000313" key="1">
    <source>
        <dbReference type="EMBL" id="ROR91855.1"/>
    </source>
</evidence>
<sequence>MTSSNAAADLSVELLVVPDCPHEVTARDMVETVLNDLEVRARISTTVVDSDEQARDIDFVGSPTFLINGQDPFADPEATVGLACRMYRTPHGIDGLPPLSSLREAIRRAATC</sequence>
<gene>
    <name evidence="1" type="ORF">EDD33_2733</name>
</gene>
<comment type="caution">
    <text evidence="1">The sequence shown here is derived from an EMBL/GenBank/DDBJ whole genome shotgun (WGS) entry which is preliminary data.</text>
</comment>
<dbReference type="AlphaFoldDB" id="A0A3N2CWB3"/>
<evidence type="ECO:0008006" key="3">
    <source>
        <dbReference type="Google" id="ProtNLM"/>
    </source>
</evidence>
<dbReference type="Proteomes" id="UP000281738">
    <property type="component" value="Unassembled WGS sequence"/>
</dbReference>
<dbReference type="OrthoDB" id="7185309at2"/>
<evidence type="ECO:0000313" key="2">
    <source>
        <dbReference type="Proteomes" id="UP000281738"/>
    </source>
</evidence>
<dbReference type="RefSeq" id="WP_123391467.1">
    <property type="nucleotide sequence ID" value="NZ_RKHO01000001.1"/>
</dbReference>
<dbReference type="EMBL" id="RKHO01000001">
    <property type="protein sequence ID" value="ROR91855.1"/>
    <property type="molecule type" value="Genomic_DNA"/>
</dbReference>
<name>A0A3N2CWB3_9ACTN</name>
<keyword evidence="2" id="KW-1185">Reference proteome</keyword>
<reference evidence="1 2" key="1">
    <citation type="submission" date="2018-11" db="EMBL/GenBank/DDBJ databases">
        <title>Sequencing the genomes of 1000 actinobacteria strains.</title>
        <authorList>
            <person name="Klenk H.-P."/>
        </authorList>
    </citation>
    <scope>NUCLEOTIDE SEQUENCE [LARGE SCALE GENOMIC DNA]</scope>
    <source>
        <strain evidence="1 2">DSM 12652</strain>
    </source>
</reference>
<accession>A0A3N2CWB3</accession>
<organism evidence="1 2">
    <name type="scientific">Nocardioides aurantiacus</name>
    <dbReference type="NCBI Taxonomy" id="86796"/>
    <lineage>
        <taxon>Bacteria</taxon>
        <taxon>Bacillati</taxon>
        <taxon>Actinomycetota</taxon>
        <taxon>Actinomycetes</taxon>
        <taxon>Propionibacteriales</taxon>
        <taxon>Nocardioidaceae</taxon>
        <taxon>Nocardioides</taxon>
    </lineage>
</organism>